<protein>
    <submittedName>
        <fullName evidence="1">Uncharacterized protein</fullName>
    </submittedName>
</protein>
<accession>A0A1G1WNK4</accession>
<organism evidence="1 2">
    <name type="scientific">Candidatus Woykebacteria bacterium RIFCSPHIGHO2_12_FULL_45_10</name>
    <dbReference type="NCBI Taxonomy" id="1802603"/>
    <lineage>
        <taxon>Bacteria</taxon>
        <taxon>Candidatus Woykeibacteriota</taxon>
    </lineage>
</organism>
<dbReference type="AlphaFoldDB" id="A0A1G1WNK4"/>
<dbReference type="Proteomes" id="UP000178068">
    <property type="component" value="Unassembled WGS sequence"/>
</dbReference>
<comment type="caution">
    <text evidence="1">The sequence shown here is derived from an EMBL/GenBank/DDBJ whole genome shotgun (WGS) entry which is preliminary data.</text>
</comment>
<evidence type="ECO:0000313" key="2">
    <source>
        <dbReference type="Proteomes" id="UP000178068"/>
    </source>
</evidence>
<dbReference type="EMBL" id="MHCZ01000036">
    <property type="protein sequence ID" value="OGY29322.1"/>
    <property type="molecule type" value="Genomic_DNA"/>
</dbReference>
<sequence length="101" mass="11526">MAEKIGPKDIPATQLKNGDIIEIGGERFLVCVRHKPTGDGLDREIAIQNEGSASEEWTVLTADHEVRWVSQTNLPLAEYQLRIRTAKTATTPTKQKKRWWW</sequence>
<name>A0A1G1WNK4_9BACT</name>
<reference evidence="1 2" key="1">
    <citation type="journal article" date="2016" name="Nat. Commun.">
        <title>Thousands of microbial genomes shed light on interconnected biogeochemical processes in an aquifer system.</title>
        <authorList>
            <person name="Anantharaman K."/>
            <person name="Brown C.T."/>
            <person name="Hug L.A."/>
            <person name="Sharon I."/>
            <person name="Castelle C.J."/>
            <person name="Probst A.J."/>
            <person name="Thomas B.C."/>
            <person name="Singh A."/>
            <person name="Wilkins M.J."/>
            <person name="Karaoz U."/>
            <person name="Brodie E.L."/>
            <person name="Williams K.H."/>
            <person name="Hubbard S.S."/>
            <person name="Banfield J.F."/>
        </authorList>
    </citation>
    <scope>NUCLEOTIDE SEQUENCE [LARGE SCALE GENOMIC DNA]</scope>
</reference>
<gene>
    <name evidence="1" type="ORF">A3F35_02225</name>
</gene>
<evidence type="ECO:0000313" key="1">
    <source>
        <dbReference type="EMBL" id="OGY29322.1"/>
    </source>
</evidence>
<proteinExistence type="predicted"/>